<dbReference type="Gene3D" id="1.25.10.10">
    <property type="entry name" value="Leucine-rich Repeat Variant"/>
    <property type="match status" value="1"/>
</dbReference>
<dbReference type="Ensembl" id="ENSTGUT00000037163.1">
    <property type="protein sequence ID" value="ENSTGUP00000036209.1"/>
    <property type="gene ID" value="ENSTGUG00000027779.1"/>
</dbReference>
<protein>
    <submittedName>
        <fullName evidence="1">Uncharacterized protein</fullName>
    </submittedName>
</protein>
<dbReference type="OMA" id="FRSWQEM"/>
<reference evidence="1" key="2">
    <citation type="submission" date="2025-09" db="UniProtKB">
        <authorList>
            <consortium name="Ensembl"/>
        </authorList>
    </citation>
    <scope>IDENTIFICATION</scope>
</reference>
<reference evidence="1" key="1">
    <citation type="submission" date="2025-08" db="UniProtKB">
        <authorList>
            <consortium name="Ensembl"/>
        </authorList>
    </citation>
    <scope>IDENTIFICATION</scope>
</reference>
<sequence>ISLKVSSPTGSNLVLFSRKLYHLLQAKGFQTRLEGVALLPELCKSSPQLISKNIVQIFDYFVLRICDSHKKVRQKALDVLAEIIGLLDDAMNPGLVVLFQGPPAALPVSGSWGSMCYFTDLSQRAFQEAKAEVDPCLHGAWWVRSCVSLPAELVEWVYARSPEVVQRYALPVLWSFLDNKALPVRSANIRTVATKLALALYEAMGNKLKKCAASKQDVLQEDDQVLRNSCAPGVLQGLPAGTCFPVQLFRSWQEMCPMKSTAQAALGLHCDIC</sequence>
<dbReference type="Proteomes" id="UP000007754">
    <property type="component" value="Unplaced"/>
</dbReference>
<dbReference type="GeneTree" id="ENSGT00940000156217"/>
<organism evidence="1 2">
    <name type="scientific">Taeniopygia guttata</name>
    <name type="common">Zebra finch</name>
    <name type="synonym">Poephila guttata</name>
    <dbReference type="NCBI Taxonomy" id="59729"/>
    <lineage>
        <taxon>Eukaryota</taxon>
        <taxon>Metazoa</taxon>
        <taxon>Chordata</taxon>
        <taxon>Craniata</taxon>
        <taxon>Vertebrata</taxon>
        <taxon>Euteleostomi</taxon>
        <taxon>Archelosauria</taxon>
        <taxon>Archosauria</taxon>
        <taxon>Dinosauria</taxon>
        <taxon>Saurischia</taxon>
        <taxon>Theropoda</taxon>
        <taxon>Coelurosauria</taxon>
        <taxon>Aves</taxon>
        <taxon>Neognathae</taxon>
        <taxon>Neoaves</taxon>
        <taxon>Telluraves</taxon>
        <taxon>Australaves</taxon>
        <taxon>Passeriformes</taxon>
        <taxon>Passeroidea</taxon>
        <taxon>Estrildidae</taxon>
        <taxon>Estrildinae</taxon>
        <taxon>Taeniopygia</taxon>
    </lineage>
</organism>
<dbReference type="InterPro" id="IPR011989">
    <property type="entry name" value="ARM-like"/>
</dbReference>
<evidence type="ECO:0000313" key="2">
    <source>
        <dbReference type="Proteomes" id="UP000007754"/>
    </source>
</evidence>
<keyword evidence="2" id="KW-1185">Reference proteome</keyword>
<dbReference type="AlphaFoldDB" id="A0A674HK94"/>
<name>A0A674HK94_TAEGU</name>
<dbReference type="InParanoid" id="A0A674HK94"/>
<dbReference type="SUPFAM" id="SSF48371">
    <property type="entry name" value="ARM repeat"/>
    <property type="match status" value="1"/>
</dbReference>
<evidence type="ECO:0000313" key="1">
    <source>
        <dbReference type="Ensembl" id="ENSTGUP00000036209.1"/>
    </source>
</evidence>
<dbReference type="InterPro" id="IPR016024">
    <property type="entry name" value="ARM-type_fold"/>
</dbReference>
<proteinExistence type="predicted"/>
<accession>A0A674HK94</accession>